<keyword evidence="11 14" id="KW-0275">Fatty acid biosynthesis</keyword>
<evidence type="ECO:0000256" key="7">
    <source>
        <dbReference type="ARBA" id="ARBA00022832"/>
    </source>
</evidence>
<dbReference type="EMBL" id="HG970334">
    <property type="protein sequence ID" value="CEF88851.1"/>
    <property type="molecule type" value="Genomic_DNA"/>
</dbReference>
<organism evidence="15 17">
    <name type="scientific">Gibberella zeae (strain ATCC MYA-4620 / CBS 123657 / FGSC 9075 / NRRL 31084 / PH-1)</name>
    <name type="common">Wheat head blight fungus</name>
    <name type="synonym">Fusarium graminearum</name>
    <dbReference type="NCBI Taxonomy" id="229533"/>
    <lineage>
        <taxon>Eukaryota</taxon>
        <taxon>Fungi</taxon>
        <taxon>Dikarya</taxon>
        <taxon>Ascomycota</taxon>
        <taxon>Pezizomycotina</taxon>
        <taxon>Sordariomycetes</taxon>
        <taxon>Hypocreomycetidae</taxon>
        <taxon>Hypocreales</taxon>
        <taxon>Nectriaceae</taxon>
        <taxon>Fusarium</taxon>
    </lineage>
</organism>
<dbReference type="PANTHER" id="PTHR11035">
    <property type="entry name" value="VERY-LONG-CHAIN (3R)-3-HYDROXYACYL-COA DEHYDRATASE"/>
    <property type="match status" value="1"/>
</dbReference>
<keyword evidence="5 14" id="KW-0444">Lipid biosynthesis</keyword>
<keyword evidence="9 14" id="KW-0443">Lipid metabolism</keyword>
<dbReference type="GO" id="GO:0102158">
    <property type="term" value="F:very-long-chain (3R)-3-hydroxyacyl-CoA dehydratase activity"/>
    <property type="evidence" value="ECO:0007669"/>
    <property type="project" value="UniProtKB-EC"/>
</dbReference>
<reference evidence="16 17" key="1">
    <citation type="journal article" date="2007" name="Science">
        <title>The Fusarium graminearum genome reveals a link between localized polymorphism and pathogen specialization.</title>
        <authorList>
            <person name="Cuomo C.A."/>
            <person name="Gueldener U."/>
            <person name="Xu J.-R."/>
            <person name="Trail F."/>
            <person name="Turgeon B.G."/>
            <person name="Di Pietro A."/>
            <person name="Walton J.D."/>
            <person name="Ma L.-J."/>
            <person name="Baker S.E."/>
            <person name="Rep M."/>
            <person name="Adam G."/>
            <person name="Antoniw J."/>
            <person name="Baldwin T."/>
            <person name="Calvo S.E."/>
            <person name="Chang Y.-L."/>
            <person name="DeCaprio D."/>
            <person name="Gale L.R."/>
            <person name="Gnerre S."/>
            <person name="Goswami R.S."/>
            <person name="Hammond-Kosack K."/>
            <person name="Harris L.J."/>
            <person name="Hilburn K."/>
            <person name="Kennell J.C."/>
            <person name="Kroken S."/>
            <person name="Magnuson J.K."/>
            <person name="Mannhaupt G."/>
            <person name="Mauceli E.W."/>
            <person name="Mewes H.-W."/>
            <person name="Mitterbauer R."/>
            <person name="Muehlbauer G."/>
            <person name="Muensterkoetter M."/>
            <person name="Nelson D."/>
            <person name="O'Donnell K."/>
            <person name="Ouellet T."/>
            <person name="Qi W."/>
            <person name="Quesneville H."/>
            <person name="Roncero M.I.G."/>
            <person name="Seong K.-Y."/>
            <person name="Tetko I.V."/>
            <person name="Urban M."/>
            <person name="Waalwijk C."/>
            <person name="Ward T.J."/>
            <person name="Yao J."/>
            <person name="Birren B.W."/>
            <person name="Kistler H.C."/>
        </authorList>
    </citation>
    <scope>NUCLEOTIDE SEQUENCE [LARGE SCALE GENOMIC DNA]</scope>
    <source>
        <strain evidence="17">ATCC MYA-4620 / CBS 123657 / FGSC 9075 / NRRL 31084 / PH-1</strain>
        <strain evidence="16">PH-1 / ATCC MYA-4620 / FGSC 9075 / NRRL 31084</strain>
    </source>
</reference>
<evidence type="ECO:0000256" key="1">
    <source>
        <dbReference type="ARBA" id="ARBA00004141"/>
    </source>
</evidence>
<reference evidence="15 17" key="3">
    <citation type="journal article" date="2015" name="BMC Genomics">
        <title>The completed genome sequence of the pathogenic ascomycete fungus Fusarium graminearum.</title>
        <authorList>
            <person name="King R."/>
            <person name="Urban M."/>
            <person name="Hammond-Kosack M.C."/>
            <person name="Hassani-Pak K."/>
            <person name="Hammond-Kosack K.E."/>
        </authorList>
    </citation>
    <scope>NUCLEOTIDE SEQUENCE [LARGE SCALE GENOMIC DNA]</scope>
    <source>
        <strain evidence="17">ATCC MYA-4620 / CBS 123657 / FGSC 9075 / NRRL 31084 / PH-1</strain>
        <strain evidence="15">PH-1</strain>
    </source>
</reference>
<keyword evidence="8 14" id="KW-1133">Transmembrane helix</keyword>
<keyword evidence="10 14" id="KW-0472">Membrane</keyword>
<comment type="similarity">
    <text evidence="3 14">Belongs to the very long-chain fatty acids dehydratase HACD family.</text>
</comment>
<dbReference type="EnsemblFungi" id="CEF88851">
    <property type="protein sequence ID" value="CEF88851"/>
    <property type="gene ID" value="FGRRES_12648_M"/>
</dbReference>
<comment type="caution">
    <text evidence="14">Lacks conserved residue(s) required for the propagation of feature annotation.</text>
</comment>
<name>A0A098E428_GIBZE</name>
<keyword evidence="12 14" id="KW-0456">Lyase</keyword>
<evidence type="ECO:0000313" key="17">
    <source>
        <dbReference type="Proteomes" id="UP000070720"/>
    </source>
</evidence>
<accession>A0A0E0SQY8</accession>
<dbReference type="InterPro" id="IPR007482">
    <property type="entry name" value="Tyr_Pase-like_PTPLA"/>
</dbReference>
<dbReference type="eggNOG" id="KOG3187">
    <property type="taxonomic scope" value="Eukaryota"/>
</dbReference>
<dbReference type="UniPathway" id="UPA00094"/>
<dbReference type="PHI-base" id="PHI:5771"/>
<dbReference type="Pfam" id="PF04387">
    <property type="entry name" value="PTPLA"/>
    <property type="match status" value="1"/>
</dbReference>
<dbReference type="GO" id="GO:0005789">
    <property type="term" value="C:endoplasmic reticulum membrane"/>
    <property type="evidence" value="ECO:0007669"/>
    <property type="project" value="UniProtKB-SubCell"/>
</dbReference>
<feature type="transmembrane region" description="Helical" evidence="14">
    <location>
        <begin position="20"/>
        <end position="38"/>
    </location>
</feature>
<gene>
    <name evidence="15" type="ORF">FGRAMPH1_01T16551</name>
</gene>
<evidence type="ECO:0000256" key="14">
    <source>
        <dbReference type="RuleBase" id="RU363109"/>
    </source>
</evidence>
<evidence type="ECO:0000256" key="5">
    <source>
        <dbReference type="ARBA" id="ARBA00022516"/>
    </source>
</evidence>
<evidence type="ECO:0000256" key="6">
    <source>
        <dbReference type="ARBA" id="ARBA00022692"/>
    </source>
</evidence>
<proteinExistence type="inferred from homology"/>
<comment type="subcellular location">
    <subcellularLocation>
        <location evidence="14">Endoplasmic reticulum membrane</location>
        <topology evidence="14">Multi-pass membrane protein</topology>
    </subcellularLocation>
    <subcellularLocation>
        <location evidence="1">Membrane</location>
        <topology evidence="1">Multi-pass membrane protein</topology>
    </subcellularLocation>
</comment>
<evidence type="ECO:0000313" key="16">
    <source>
        <dbReference type="EnsemblFungi" id="CEF88851"/>
    </source>
</evidence>
<evidence type="ECO:0000256" key="2">
    <source>
        <dbReference type="ARBA" id="ARBA00005194"/>
    </source>
</evidence>
<accession>A0A098E428</accession>
<keyword evidence="14" id="KW-0256">Endoplasmic reticulum</keyword>
<evidence type="ECO:0000256" key="13">
    <source>
        <dbReference type="ARBA" id="ARBA00036671"/>
    </source>
</evidence>
<dbReference type="GO" id="GO:0030497">
    <property type="term" value="P:fatty acid elongation"/>
    <property type="evidence" value="ECO:0007669"/>
    <property type="project" value="TreeGrafter"/>
</dbReference>
<dbReference type="Proteomes" id="UP000070720">
    <property type="component" value="Chromosome 3"/>
</dbReference>
<evidence type="ECO:0000256" key="8">
    <source>
        <dbReference type="ARBA" id="ARBA00022989"/>
    </source>
</evidence>
<evidence type="ECO:0000256" key="12">
    <source>
        <dbReference type="ARBA" id="ARBA00023239"/>
    </source>
</evidence>
<keyword evidence="6 14" id="KW-0812">Transmembrane</keyword>
<evidence type="ECO:0000256" key="9">
    <source>
        <dbReference type="ARBA" id="ARBA00023098"/>
    </source>
</evidence>
<keyword evidence="17" id="KW-1185">Reference proteome</keyword>
<dbReference type="STRING" id="229533.A0A098E428"/>
<evidence type="ECO:0000256" key="10">
    <source>
        <dbReference type="ARBA" id="ARBA00023136"/>
    </source>
</evidence>
<comment type="function">
    <text evidence="14">Catalyzes the third of the four reactions of the long-chain fatty acids elongation cycle. This endoplasmic reticulum-bound enzymatic process, allows the addition of two carbons to the chain of long- and very long-chain fatty acids/VLCFAs per cycle. This enzyme catalyzes the dehydration of the 3-hydroxyacyl-CoA intermediate into trans-2,3-enoyl-CoA, within each cycle of fatty acid elongation. Thereby, it participates to the production of VLCFAs of different chain lengths that are involved in multiple biological processes as precursors of membrane lipids and lipid mediators.</text>
</comment>
<reference evidence="16 17" key="2">
    <citation type="journal article" date="2010" name="Nature">
        <title>Comparative genomics reveals mobile pathogenicity chromosomes in Fusarium.</title>
        <authorList>
            <person name="Ma L.J."/>
            <person name="van der Does H.C."/>
            <person name="Borkovich K.A."/>
            <person name="Coleman J.J."/>
            <person name="Daboussi M.J."/>
            <person name="Di Pietro A."/>
            <person name="Dufresne M."/>
            <person name="Freitag M."/>
            <person name="Grabherr M."/>
            <person name="Henrissat B."/>
            <person name="Houterman P.M."/>
            <person name="Kang S."/>
            <person name="Shim W.B."/>
            <person name="Woloshuk C."/>
            <person name="Xie X."/>
            <person name="Xu J.R."/>
            <person name="Antoniw J."/>
            <person name="Baker S.E."/>
            <person name="Bluhm B.H."/>
            <person name="Breakspear A."/>
            <person name="Brown D.W."/>
            <person name="Butchko R.A."/>
            <person name="Chapman S."/>
            <person name="Coulson R."/>
            <person name="Coutinho P.M."/>
            <person name="Danchin E.G."/>
            <person name="Diener A."/>
            <person name="Gale L.R."/>
            <person name="Gardiner D.M."/>
            <person name="Goff S."/>
            <person name="Hammond-Kosack K.E."/>
            <person name="Hilburn K."/>
            <person name="Hua-Van A."/>
            <person name="Jonkers W."/>
            <person name="Kazan K."/>
            <person name="Kodira C.D."/>
            <person name="Koehrsen M."/>
            <person name="Kumar L."/>
            <person name="Lee Y.H."/>
            <person name="Li L."/>
            <person name="Manners J.M."/>
            <person name="Miranda-Saavedra D."/>
            <person name="Mukherjee M."/>
            <person name="Park G."/>
            <person name="Park J."/>
            <person name="Park S.Y."/>
            <person name="Proctor R.H."/>
            <person name="Regev A."/>
            <person name="Ruiz-Roldan M.C."/>
            <person name="Sain D."/>
            <person name="Sakthikumar S."/>
            <person name="Sykes S."/>
            <person name="Schwartz D.C."/>
            <person name="Turgeon B.G."/>
            <person name="Wapinski I."/>
            <person name="Yoder O."/>
            <person name="Young S."/>
            <person name="Zeng Q."/>
            <person name="Zhou S."/>
            <person name="Galagan J."/>
            <person name="Cuomo C.A."/>
            <person name="Kistler H.C."/>
            <person name="Rep M."/>
        </authorList>
    </citation>
    <scope>GENOME REANNOTATION</scope>
    <source>
        <strain evidence="17">ATCC MYA-4620 / CBS 123657 / FGSC 9075 / NRRL 31084 / PH-1</strain>
        <strain evidence="16">PH-1 / ATCC MYA-4620 / FGSC 9075 / NRRL 31084</strain>
    </source>
</reference>
<evidence type="ECO:0000313" key="15">
    <source>
        <dbReference type="EMBL" id="CEF88851.1"/>
    </source>
</evidence>
<dbReference type="PANTHER" id="PTHR11035:SF3">
    <property type="entry name" value="VERY-LONG-CHAIN (3R)-3-HYDROXYACYL-COA DEHYDRATASE"/>
    <property type="match status" value="1"/>
</dbReference>
<dbReference type="GO" id="GO:0030148">
    <property type="term" value="P:sphingolipid biosynthetic process"/>
    <property type="evidence" value="ECO:0007669"/>
    <property type="project" value="TreeGrafter"/>
</dbReference>
<sequence length="235" mass="26546">MNLTPPATMATTTKPQKASPYLFVYNTLFALVRIALFVRTTYLWTQQGNGAVWDELNVTARWTETFTVMEVLHAVAGLVRAAPATTALQVAGRNTIIWAITRNYPEVGFREDAYSFMLMAWNAADAVRYLYFTLQTGTGSVPASLTWLSDQIQHVYRALPCWYSFRDEACLRGYCTFSGTKPHISVSAVVWFGYLCPCILYPFWTHASSEGKVEPIYVQEAVLILSVDFVFKFLI</sequence>
<evidence type="ECO:0000256" key="3">
    <source>
        <dbReference type="ARBA" id="ARBA00007811"/>
    </source>
</evidence>
<protein>
    <recommendedName>
        <fullName evidence="4 14">Very-long-chain (3R)-3-hydroxyacyl-CoA dehydratase</fullName>
        <ecNumber evidence="4 14">4.2.1.134</ecNumber>
    </recommendedName>
</protein>
<comment type="pathway">
    <text evidence="2 14">Lipid metabolism; fatty acid biosynthesis.</text>
</comment>
<evidence type="ECO:0000256" key="4">
    <source>
        <dbReference type="ARBA" id="ARBA00013122"/>
    </source>
</evidence>
<reference evidence="16" key="4">
    <citation type="submission" date="2017-01" db="UniProtKB">
        <authorList>
            <consortium name="EnsemblFungi"/>
        </authorList>
    </citation>
    <scope>IDENTIFICATION</scope>
    <source>
        <strain evidence="16">PH-1 / ATCC MYA-4620 / FGSC 9075 / NRRL 31084</strain>
    </source>
</reference>
<keyword evidence="7 14" id="KW-0276">Fatty acid metabolism</keyword>
<dbReference type="EC" id="4.2.1.134" evidence="4 14"/>
<dbReference type="InParanoid" id="A0A098E428"/>
<dbReference type="AlphaFoldDB" id="A0A098E428"/>
<comment type="catalytic activity">
    <reaction evidence="13 14">
        <text>a very-long-chain (3R)-3-hydroxyacyl-CoA = a very-long-chain (2E)-enoyl-CoA + H2O</text>
        <dbReference type="Rhea" id="RHEA:45812"/>
        <dbReference type="ChEBI" id="CHEBI:15377"/>
        <dbReference type="ChEBI" id="CHEBI:83728"/>
        <dbReference type="ChEBI" id="CHEBI:85440"/>
        <dbReference type="EC" id="4.2.1.134"/>
    </reaction>
</comment>
<dbReference type="GO" id="GO:0042761">
    <property type="term" value="P:very long-chain fatty acid biosynthetic process"/>
    <property type="evidence" value="ECO:0007669"/>
    <property type="project" value="TreeGrafter"/>
</dbReference>
<evidence type="ECO:0000256" key="11">
    <source>
        <dbReference type="ARBA" id="ARBA00023160"/>
    </source>
</evidence>